<keyword evidence="3" id="KW-1185">Reference proteome</keyword>
<dbReference type="Proteomes" id="UP000823674">
    <property type="component" value="Chromosome A04"/>
</dbReference>
<protein>
    <submittedName>
        <fullName evidence="2">Uncharacterized protein</fullName>
    </submittedName>
</protein>
<reference evidence="2 3" key="1">
    <citation type="submission" date="2021-03" db="EMBL/GenBank/DDBJ databases">
        <authorList>
            <person name="King G.J."/>
            <person name="Bancroft I."/>
            <person name="Baten A."/>
            <person name="Bloomfield J."/>
            <person name="Borpatragohain P."/>
            <person name="He Z."/>
            <person name="Irish N."/>
            <person name="Irwin J."/>
            <person name="Liu K."/>
            <person name="Mauleon R.P."/>
            <person name="Moore J."/>
            <person name="Morris R."/>
            <person name="Ostergaard L."/>
            <person name="Wang B."/>
            <person name="Wells R."/>
        </authorList>
    </citation>
    <scope>NUCLEOTIDE SEQUENCE [LARGE SCALE GENOMIC DNA]</scope>
    <source>
        <strain evidence="2">R-o-18</strain>
        <tissue evidence="2">Leaf</tissue>
    </source>
</reference>
<organism evidence="2 3">
    <name type="scientific">Brassica rapa subsp. trilocularis</name>
    <dbReference type="NCBI Taxonomy" id="1813537"/>
    <lineage>
        <taxon>Eukaryota</taxon>
        <taxon>Viridiplantae</taxon>
        <taxon>Streptophyta</taxon>
        <taxon>Embryophyta</taxon>
        <taxon>Tracheophyta</taxon>
        <taxon>Spermatophyta</taxon>
        <taxon>Magnoliopsida</taxon>
        <taxon>eudicotyledons</taxon>
        <taxon>Gunneridae</taxon>
        <taxon>Pentapetalae</taxon>
        <taxon>rosids</taxon>
        <taxon>malvids</taxon>
        <taxon>Brassicales</taxon>
        <taxon>Brassicaceae</taxon>
        <taxon>Brassiceae</taxon>
        <taxon>Brassica</taxon>
    </lineage>
</organism>
<feature type="compositionally biased region" description="Basic and acidic residues" evidence="1">
    <location>
        <begin position="214"/>
        <end position="226"/>
    </location>
</feature>
<gene>
    <name evidence="2" type="primary">A04p019330.1_BraROA</name>
    <name evidence="2" type="ORF">IGI04_015683</name>
</gene>
<dbReference type="InterPro" id="IPR007175">
    <property type="entry name" value="Rpr2/Snm1/Rpp21"/>
</dbReference>
<accession>A0ABQ7MTQ7</accession>
<dbReference type="PANTHER" id="PTHR36072">
    <property type="entry name" value="OS01G0541600 PROTEIN"/>
    <property type="match status" value="1"/>
</dbReference>
<sequence>MGKRGANKLTKAQGGPSLKSVLRHDHLKNLALWSTSGDTPIPSLATFFGRRLAADGEASDIPHDPDLFSCQRCETVLQPGFNCNVRIEKVSANKKKHMRRYKKKKPNMFLPQNNVVYYCNLCSHRNLKRGTTKGQMKDMYPPKPKTTRPRPKIDKEMMVVVPQGIQSSNTLPCSPGRRVENDQMLENSSAVENTPKPMLTLEREKRIRKSKSKKPIEPESVPEKKATVGGGGGGSNKRKRKAWTRMKELSETTTTNKSSSSVNFKIPFLL</sequence>
<proteinExistence type="predicted"/>
<feature type="compositionally biased region" description="Low complexity" evidence="1">
    <location>
        <begin position="251"/>
        <end position="261"/>
    </location>
</feature>
<evidence type="ECO:0000313" key="3">
    <source>
        <dbReference type="Proteomes" id="UP000823674"/>
    </source>
</evidence>
<dbReference type="PANTHER" id="PTHR36072:SF2">
    <property type="entry name" value="OS01G0531000 PROTEIN"/>
    <property type="match status" value="1"/>
</dbReference>
<feature type="region of interest" description="Disordered" evidence="1">
    <location>
        <begin position="205"/>
        <end position="270"/>
    </location>
</feature>
<evidence type="ECO:0000313" key="2">
    <source>
        <dbReference type="EMBL" id="KAG5401076.1"/>
    </source>
</evidence>
<name>A0ABQ7MTQ7_BRACM</name>
<dbReference type="Gene3D" id="6.20.50.20">
    <property type="match status" value="1"/>
</dbReference>
<comment type="caution">
    <text evidence="2">The sequence shown here is derived from an EMBL/GenBank/DDBJ whole genome shotgun (WGS) entry which is preliminary data.</text>
</comment>
<evidence type="ECO:0000256" key="1">
    <source>
        <dbReference type="SAM" id="MobiDB-lite"/>
    </source>
</evidence>
<dbReference type="EMBL" id="JADBGQ010000004">
    <property type="protein sequence ID" value="KAG5401076.1"/>
    <property type="molecule type" value="Genomic_DNA"/>
</dbReference>
<dbReference type="Pfam" id="PF04032">
    <property type="entry name" value="Rpr2"/>
    <property type="match status" value="1"/>
</dbReference>